<dbReference type="GeneID" id="83257331"/>
<sequence length="280" mass="31364">MFLIQENSNHPINDIVSSPPDESASRTKIERLLQTGELSQLVNENLPDILLRNNSASLSSESINEETTSLTWRIAKSDVANFVIKILKGSPHNANEPHFLTPNDMFIFFHGDGVCEAIIYEFEAVENDNNFEAQRKIQKCEKVTFRNGHSVMLHAGDTGMQILKIDKLAMFEVSALKHSDIVWNFDPKSKTMLYPSAADVGSSRLESAMNALKSIGDANSIPIIAKIARNHHQHFLRWSAIETMAFLSPEHAEELLKDALNDPHHEIRLAAHESLTMNGI</sequence>
<protein>
    <submittedName>
        <fullName evidence="3">HEAT repeat domain-containing protein</fullName>
    </submittedName>
</protein>
<dbReference type="SUPFAM" id="SSF48371">
    <property type="entry name" value="ARM repeat"/>
    <property type="match status" value="1"/>
</dbReference>
<keyword evidence="4" id="KW-1185">Reference proteome</keyword>
<organism evidence="3 5">
    <name type="scientific">Alteromonas stellipolaris</name>
    <dbReference type="NCBI Taxonomy" id="233316"/>
    <lineage>
        <taxon>Bacteria</taxon>
        <taxon>Pseudomonadati</taxon>
        <taxon>Pseudomonadota</taxon>
        <taxon>Gammaproteobacteria</taxon>
        <taxon>Alteromonadales</taxon>
        <taxon>Alteromonadaceae</taxon>
        <taxon>Alteromonas/Salinimonas group</taxon>
        <taxon>Alteromonas</taxon>
    </lineage>
</organism>
<dbReference type="Proteomes" id="UP001170717">
    <property type="component" value="Unassembled WGS sequence"/>
</dbReference>
<gene>
    <name evidence="2" type="ORF">AVL57_02395</name>
    <name evidence="3" type="ORF">Q4527_08680</name>
</gene>
<dbReference type="AlphaFoldDB" id="A0AAW7Z3D2"/>
<evidence type="ECO:0000313" key="4">
    <source>
        <dbReference type="Proteomes" id="UP000056750"/>
    </source>
</evidence>
<feature type="compositionally biased region" description="Polar residues" evidence="1">
    <location>
        <begin position="1"/>
        <end position="11"/>
    </location>
</feature>
<reference evidence="2 4" key="1">
    <citation type="submission" date="2015-12" db="EMBL/GenBank/DDBJ databases">
        <title>Intraspecies pangenome expansion in the marine bacterium Alteromonas.</title>
        <authorList>
            <person name="Lopez-Perez M."/>
            <person name="Rodriguez-Valera F."/>
        </authorList>
    </citation>
    <scope>NUCLEOTIDE SEQUENCE [LARGE SCALE GENOMIC DNA]</scope>
    <source>
        <strain evidence="2 4">LMG 21861</strain>
    </source>
</reference>
<dbReference type="Gene3D" id="1.25.10.10">
    <property type="entry name" value="Leucine-rich Repeat Variant"/>
    <property type="match status" value="1"/>
</dbReference>
<name>A0AAW7Z3D2_9ALTE</name>
<dbReference type="KEGG" id="asq:AVL57_02395"/>
<accession>A0AAW7Z3D2</accession>
<feature type="region of interest" description="Disordered" evidence="1">
    <location>
        <begin position="1"/>
        <end position="24"/>
    </location>
</feature>
<dbReference type="RefSeq" id="WP_057794663.1">
    <property type="nucleotide sequence ID" value="NZ_CAXIBE010000024.1"/>
</dbReference>
<evidence type="ECO:0000313" key="5">
    <source>
        <dbReference type="Proteomes" id="UP001170717"/>
    </source>
</evidence>
<evidence type="ECO:0000313" key="3">
    <source>
        <dbReference type="EMBL" id="MDO6577466.1"/>
    </source>
</evidence>
<proteinExistence type="predicted"/>
<dbReference type="InterPro" id="IPR011989">
    <property type="entry name" value="ARM-like"/>
</dbReference>
<evidence type="ECO:0000313" key="2">
    <source>
        <dbReference type="EMBL" id="AMJ72924.1"/>
    </source>
</evidence>
<dbReference type="EMBL" id="JAUOQI010000005">
    <property type="protein sequence ID" value="MDO6577466.1"/>
    <property type="molecule type" value="Genomic_DNA"/>
</dbReference>
<dbReference type="InterPro" id="IPR016024">
    <property type="entry name" value="ARM-type_fold"/>
</dbReference>
<dbReference type="EMBL" id="CP013926">
    <property type="protein sequence ID" value="AMJ72924.1"/>
    <property type="molecule type" value="Genomic_DNA"/>
</dbReference>
<dbReference type="Proteomes" id="UP000056750">
    <property type="component" value="Chromosome"/>
</dbReference>
<evidence type="ECO:0000256" key="1">
    <source>
        <dbReference type="SAM" id="MobiDB-lite"/>
    </source>
</evidence>
<reference evidence="3" key="2">
    <citation type="submission" date="2023-07" db="EMBL/GenBank/DDBJ databases">
        <title>Genome content predicts the carbon catabolic preferences of heterotrophic bacteria.</title>
        <authorList>
            <person name="Gralka M."/>
        </authorList>
    </citation>
    <scope>NUCLEOTIDE SEQUENCE</scope>
    <source>
        <strain evidence="3">F2M12</strain>
    </source>
</reference>